<dbReference type="CDD" id="cd00156">
    <property type="entry name" value="REC"/>
    <property type="match status" value="1"/>
</dbReference>
<dbReference type="PRINTS" id="PR00344">
    <property type="entry name" value="BCTRLSENSOR"/>
</dbReference>
<dbReference type="CDD" id="cd00075">
    <property type="entry name" value="HATPase"/>
    <property type="match status" value="1"/>
</dbReference>
<dbReference type="CDD" id="cd00082">
    <property type="entry name" value="HisKA"/>
    <property type="match status" value="1"/>
</dbReference>
<dbReference type="NCBIfam" id="TIGR00229">
    <property type="entry name" value="sensory_box"/>
    <property type="match status" value="2"/>
</dbReference>
<dbReference type="SUPFAM" id="SSF55874">
    <property type="entry name" value="ATPase domain of HSP90 chaperone/DNA topoisomerase II/histidine kinase"/>
    <property type="match status" value="1"/>
</dbReference>
<dbReference type="PROSITE" id="PS50112">
    <property type="entry name" value="PAS"/>
    <property type="match status" value="1"/>
</dbReference>
<dbReference type="CDD" id="cd00130">
    <property type="entry name" value="PAS"/>
    <property type="match status" value="1"/>
</dbReference>
<dbReference type="InterPro" id="IPR000700">
    <property type="entry name" value="PAS-assoc_C"/>
</dbReference>
<dbReference type="SMART" id="SM00448">
    <property type="entry name" value="REC"/>
    <property type="match status" value="1"/>
</dbReference>
<dbReference type="SMART" id="SM00387">
    <property type="entry name" value="HATPase_c"/>
    <property type="match status" value="1"/>
</dbReference>
<dbReference type="SMART" id="SM00388">
    <property type="entry name" value="HisKA"/>
    <property type="match status" value="1"/>
</dbReference>
<evidence type="ECO:0000259" key="12">
    <source>
        <dbReference type="PROSITE" id="PS50113"/>
    </source>
</evidence>
<dbReference type="Gene3D" id="3.30.450.40">
    <property type="match status" value="1"/>
</dbReference>
<feature type="coiled-coil region" evidence="8">
    <location>
        <begin position="547"/>
        <end position="574"/>
    </location>
</feature>
<evidence type="ECO:0000256" key="5">
    <source>
        <dbReference type="ARBA" id="ARBA00022777"/>
    </source>
</evidence>
<dbReference type="GO" id="GO:0000155">
    <property type="term" value="F:phosphorelay sensor kinase activity"/>
    <property type="evidence" value="ECO:0007669"/>
    <property type="project" value="InterPro"/>
</dbReference>
<evidence type="ECO:0000259" key="11">
    <source>
        <dbReference type="PROSITE" id="PS50112"/>
    </source>
</evidence>
<evidence type="ECO:0000256" key="1">
    <source>
        <dbReference type="ARBA" id="ARBA00000085"/>
    </source>
</evidence>
<dbReference type="Pfam" id="PF02518">
    <property type="entry name" value="HATPase_c"/>
    <property type="match status" value="1"/>
</dbReference>
<dbReference type="SMART" id="SM00065">
    <property type="entry name" value="GAF"/>
    <property type="match status" value="1"/>
</dbReference>
<keyword evidence="4" id="KW-0808">Transferase</keyword>
<evidence type="ECO:0000313" key="13">
    <source>
        <dbReference type="EMBL" id="ACV10683.1"/>
    </source>
</evidence>
<keyword evidence="6" id="KW-0902">Two-component regulatory system</keyword>
<feature type="domain" description="Histidine kinase" evidence="9">
    <location>
        <begin position="699"/>
        <end position="891"/>
    </location>
</feature>
<dbReference type="KEGG" id="hut:Huta_0496"/>
<evidence type="ECO:0000259" key="10">
    <source>
        <dbReference type="PROSITE" id="PS50110"/>
    </source>
</evidence>
<evidence type="ECO:0000259" key="9">
    <source>
        <dbReference type="PROSITE" id="PS50109"/>
    </source>
</evidence>
<dbReference type="SUPFAM" id="SSF47384">
    <property type="entry name" value="Homodimeric domain of signal transducing histidine kinase"/>
    <property type="match status" value="1"/>
</dbReference>
<dbReference type="InterPro" id="IPR003661">
    <property type="entry name" value="HisK_dim/P_dom"/>
</dbReference>
<accession>C7NS76</accession>
<dbReference type="InterPro" id="IPR035965">
    <property type="entry name" value="PAS-like_dom_sf"/>
</dbReference>
<organism evidence="13 14">
    <name type="scientific">Halorhabdus utahensis (strain DSM 12940 / JCM 11049 / AX-2)</name>
    <dbReference type="NCBI Taxonomy" id="519442"/>
    <lineage>
        <taxon>Archaea</taxon>
        <taxon>Methanobacteriati</taxon>
        <taxon>Methanobacteriota</taxon>
        <taxon>Stenosarchaea group</taxon>
        <taxon>Halobacteria</taxon>
        <taxon>Halobacteriales</taxon>
        <taxon>Haloarculaceae</taxon>
        <taxon>Halorhabdus</taxon>
    </lineage>
</organism>
<dbReference type="EC" id="2.7.13.3" evidence="2"/>
<dbReference type="InterPro" id="IPR001789">
    <property type="entry name" value="Sig_transdc_resp-reg_receiver"/>
</dbReference>
<dbReference type="Gene3D" id="3.30.450.20">
    <property type="entry name" value="PAS domain"/>
    <property type="match status" value="3"/>
</dbReference>
<evidence type="ECO:0000313" key="14">
    <source>
        <dbReference type="Proteomes" id="UP000002071"/>
    </source>
</evidence>
<keyword evidence="5 13" id="KW-0418">Kinase</keyword>
<dbReference type="eggNOG" id="arCOG02276">
    <property type="taxonomic scope" value="Archaea"/>
</dbReference>
<dbReference type="eggNOG" id="arCOG02333">
    <property type="taxonomic scope" value="Archaea"/>
</dbReference>
<dbReference type="InterPro" id="IPR050736">
    <property type="entry name" value="Sensor_HK_Regulatory"/>
</dbReference>
<dbReference type="EMBL" id="CP001687">
    <property type="protein sequence ID" value="ACV10683.1"/>
    <property type="molecule type" value="Genomic_DNA"/>
</dbReference>
<evidence type="ECO:0000256" key="4">
    <source>
        <dbReference type="ARBA" id="ARBA00022679"/>
    </source>
</evidence>
<dbReference type="InterPro" id="IPR000014">
    <property type="entry name" value="PAS"/>
</dbReference>
<keyword evidence="8" id="KW-0175">Coiled coil</keyword>
<dbReference type="Pfam" id="PF08448">
    <property type="entry name" value="PAS_4"/>
    <property type="match status" value="2"/>
</dbReference>
<dbReference type="Pfam" id="PF08447">
    <property type="entry name" value="PAS_3"/>
    <property type="match status" value="1"/>
</dbReference>
<dbReference type="STRING" id="519442.Huta_0496"/>
<feature type="domain" description="PAC" evidence="12">
    <location>
        <begin position="637"/>
        <end position="688"/>
    </location>
</feature>
<dbReference type="PANTHER" id="PTHR43711:SF1">
    <property type="entry name" value="HISTIDINE KINASE 1"/>
    <property type="match status" value="1"/>
</dbReference>
<comment type="catalytic activity">
    <reaction evidence="1">
        <text>ATP + protein L-histidine = ADP + protein N-phospho-L-histidine.</text>
        <dbReference type="EC" id="2.7.13.3"/>
    </reaction>
</comment>
<dbReference type="SUPFAM" id="SSF52172">
    <property type="entry name" value="CheY-like"/>
    <property type="match status" value="1"/>
</dbReference>
<dbReference type="Gene3D" id="1.10.287.130">
    <property type="match status" value="1"/>
</dbReference>
<evidence type="ECO:0000256" key="8">
    <source>
        <dbReference type="SAM" id="Coils"/>
    </source>
</evidence>
<dbReference type="PROSITE" id="PS50110">
    <property type="entry name" value="RESPONSE_REGULATORY"/>
    <property type="match status" value="1"/>
</dbReference>
<protein>
    <recommendedName>
        <fullName evidence="2">histidine kinase</fullName>
        <ecNumber evidence="2">2.7.13.3</ecNumber>
    </recommendedName>
</protein>
<dbReference type="InterPro" id="IPR013656">
    <property type="entry name" value="PAS_4"/>
</dbReference>
<proteinExistence type="predicted"/>
<evidence type="ECO:0000256" key="2">
    <source>
        <dbReference type="ARBA" id="ARBA00012438"/>
    </source>
</evidence>
<dbReference type="InterPro" id="IPR011006">
    <property type="entry name" value="CheY-like_superfamily"/>
</dbReference>
<dbReference type="PROSITE" id="PS50113">
    <property type="entry name" value="PAC"/>
    <property type="match status" value="1"/>
</dbReference>
<dbReference type="eggNOG" id="arCOG02387">
    <property type="taxonomic scope" value="Archaea"/>
</dbReference>
<evidence type="ECO:0000256" key="3">
    <source>
        <dbReference type="ARBA" id="ARBA00022553"/>
    </source>
</evidence>
<feature type="domain" description="Response regulatory" evidence="10">
    <location>
        <begin position="6"/>
        <end position="121"/>
    </location>
</feature>
<dbReference type="SUPFAM" id="SSF55785">
    <property type="entry name" value="PYP-like sensor domain (PAS domain)"/>
    <property type="match status" value="3"/>
</dbReference>
<feature type="modified residue" description="4-aspartylphosphate" evidence="7">
    <location>
        <position position="56"/>
    </location>
</feature>
<dbReference type="HOGENOM" id="CLU_000445_114_58_2"/>
<dbReference type="PANTHER" id="PTHR43711">
    <property type="entry name" value="TWO-COMPONENT HISTIDINE KINASE"/>
    <property type="match status" value="1"/>
</dbReference>
<dbReference type="SMART" id="SM00091">
    <property type="entry name" value="PAS"/>
    <property type="match status" value="3"/>
</dbReference>
<reference evidence="13 14" key="1">
    <citation type="journal article" date="2009" name="Stand. Genomic Sci.">
        <title>Complete genome sequence of Halorhabdus utahensis type strain (AX-2).</title>
        <authorList>
            <person name="Anderson I."/>
            <person name="Tindall B.J."/>
            <person name="Pomrenke H."/>
            <person name="Goker M."/>
            <person name="Lapidus A."/>
            <person name="Nolan M."/>
            <person name="Copeland A."/>
            <person name="Glavina Del Rio T."/>
            <person name="Chen F."/>
            <person name="Tice H."/>
            <person name="Cheng J.F."/>
            <person name="Lucas S."/>
            <person name="Chertkov O."/>
            <person name="Bruce D."/>
            <person name="Brettin T."/>
            <person name="Detter J.C."/>
            <person name="Han C."/>
            <person name="Goodwin L."/>
            <person name="Land M."/>
            <person name="Hauser L."/>
            <person name="Chang Y.J."/>
            <person name="Jeffries C.D."/>
            <person name="Pitluck S."/>
            <person name="Pati A."/>
            <person name="Mavromatis K."/>
            <person name="Ivanova N."/>
            <person name="Ovchinnikova G."/>
            <person name="Chen A."/>
            <person name="Palaniappan K."/>
            <person name="Chain P."/>
            <person name="Rohde M."/>
            <person name="Bristow J."/>
            <person name="Eisen J.A."/>
            <person name="Markowitz V."/>
            <person name="Hugenholtz P."/>
            <person name="Kyrpides N.C."/>
            <person name="Klenk H.P."/>
        </authorList>
    </citation>
    <scope>NUCLEOTIDE SEQUENCE [LARGE SCALE GENOMIC DNA]</scope>
    <source>
        <strain evidence="14">DSM 12940 / JCM 11049 / AX-2</strain>
    </source>
</reference>
<dbReference type="InterPro" id="IPR005467">
    <property type="entry name" value="His_kinase_dom"/>
</dbReference>
<dbReference type="InterPro" id="IPR003018">
    <property type="entry name" value="GAF"/>
</dbReference>
<dbReference type="InterPro" id="IPR003594">
    <property type="entry name" value="HATPase_dom"/>
</dbReference>
<dbReference type="RefSeq" id="WP_015788264.1">
    <property type="nucleotide sequence ID" value="NC_013158.1"/>
</dbReference>
<dbReference type="InterPro" id="IPR013655">
    <property type="entry name" value="PAS_fold_3"/>
</dbReference>
<sequence length="896" mass="99596">MGKPIRVLHVDDEPDFLDLVATMLEDEADQFVVERATTANEGLGRLDETIDCVVSDYEMPGLDGLDLLAAVREEYPDLPFILYTARGSESIASEAVSAGVTDYLEKAGGTEQYTVLANRIENAVGQYRASKRVDTLDRIRSTVRDVNQELVRSRSQAELESRICEIITDGPPYEFAWIGGRDAEAGTVVPRASGGDGDGYLAEVSITLDEGPTGGGPTVRALAADDLVVTQSIEDSEAFEPWREAALERGFQASAAVPLSFEDRQYGVLNVYSAERDPFDKTEKNLLRELGGDIGHALHRIEQERQYRRLFEESINAIAFHEIVTDEDGDPVDYVFLDANDAFEDATGLDPAEIIGKRVTEVLPDLDRTFIETYGEVALEGEPTAFEYDAESLGRRYSITAFPLGEGRFVTTFFDVTEQHEQERELTETNRLLSALLEHLPFGVLVEGNDREIMAANPAFCDCFDIGMACDQLVGTDCAKAAEDVAEQFADPQGFIERIETLLDQREPVIGEELQLADGRTLSRGYVPFSLADGEGNLWLYRDVTDRKDRERELRTMNEQLATVRDQLELALETTNACTFDWRPADQEIQWYPTFEAVFGIDASAVEPIFDAYFEMVPADHRERVRTAIQAAIDDGTGYDLTYPVEPGGERIWVREQAQVMTDEGEPRVVGTITDVTELTEYERRLERQNERLDEFAEVISHDLRNPLNVAFGRAELLAEDDESPHTGPLLDALERMEDIVGNTLTLARQGDTVGETEPVPVEPVVEECAEMIDSESATVDVAEEFRIRGDRDRIRHVFENLFSNAVEHSAEDGGDVTVRIDRIDDHGFYVADDGQGIPADERAAIFDPGFTTTREGTGLGLTIVERIAEAHDWDVSVAESREGGACFEFTGVDIT</sequence>
<dbReference type="InterPro" id="IPR036890">
    <property type="entry name" value="HATPase_C_sf"/>
</dbReference>
<dbReference type="Proteomes" id="UP000002071">
    <property type="component" value="Chromosome"/>
</dbReference>
<dbReference type="Gene3D" id="3.40.50.2300">
    <property type="match status" value="1"/>
</dbReference>
<dbReference type="Pfam" id="PF00512">
    <property type="entry name" value="HisKA"/>
    <property type="match status" value="1"/>
</dbReference>
<dbReference type="OrthoDB" id="8127at2157"/>
<dbReference type="PROSITE" id="PS50109">
    <property type="entry name" value="HIS_KIN"/>
    <property type="match status" value="1"/>
</dbReference>
<dbReference type="AlphaFoldDB" id="C7NS76"/>
<dbReference type="InterPro" id="IPR036097">
    <property type="entry name" value="HisK_dim/P_sf"/>
</dbReference>
<dbReference type="GeneID" id="8382763"/>
<feature type="domain" description="PAS" evidence="11">
    <location>
        <begin position="303"/>
        <end position="382"/>
    </location>
</feature>
<evidence type="ECO:0000256" key="6">
    <source>
        <dbReference type="ARBA" id="ARBA00023012"/>
    </source>
</evidence>
<keyword evidence="14" id="KW-1185">Reference proteome</keyword>
<dbReference type="InterPro" id="IPR004358">
    <property type="entry name" value="Sig_transdc_His_kin-like_C"/>
</dbReference>
<dbReference type="InterPro" id="IPR029016">
    <property type="entry name" value="GAF-like_dom_sf"/>
</dbReference>
<keyword evidence="3 7" id="KW-0597">Phosphoprotein</keyword>
<dbReference type="Gene3D" id="3.30.565.10">
    <property type="entry name" value="Histidine kinase-like ATPase, C-terminal domain"/>
    <property type="match status" value="1"/>
</dbReference>
<dbReference type="Pfam" id="PF13185">
    <property type="entry name" value="GAF_2"/>
    <property type="match status" value="1"/>
</dbReference>
<evidence type="ECO:0000256" key="7">
    <source>
        <dbReference type="PROSITE-ProRule" id="PRU00169"/>
    </source>
</evidence>
<name>C7NS76_HALUD</name>
<dbReference type="Pfam" id="PF00072">
    <property type="entry name" value="Response_reg"/>
    <property type="match status" value="1"/>
</dbReference>
<gene>
    <name evidence="13" type="ordered locus">Huta_0496</name>
</gene>
<dbReference type="SUPFAM" id="SSF55781">
    <property type="entry name" value="GAF domain-like"/>
    <property type="match status" value="1"/>
</dbReference>